<proteinExistence type="predicted"/>
<evidence type="ECO:0008006" key="5">
    <source>
        <dbReference type="Google" id="ProtNLM"/>
    </source>
</evidence>
<evidence type="ECO:0000256" key="1">
    <source>
        <dbReference type="SAM" id="MobiDB-lite"/>
    </source>
</evidence>
<accession>A0A0D3J4M3</accession>
<feature type="compositionally biased region" description="Basic and acidic residues" evidence="1">
    <location>
        <begin position="460"/>
        <end position="469"/>
    </location>
</feature>
<evidence type="ECO:0000256" key="2">
    <source>
        <dbReference type="SAM" id="SignalP"/>
    </source>
</evidence>
<dbReference type="eggNOG" id="ENOG502SX36">
    <property type="taxonomic scope" value="Eukaryota"/>
</dbReference>
<dbReference type="KEGG" id="ehx:EMIHUDRAFT_448066"/>
<feature type="region of interest" description="Disordered" evidence="1">
    <location>
        <begin position="879"/>
        <end position="901"/>
    </location>
</feature>
<feature type="region of interest" description="Disordered" evidence="1">
    <location>
        <begin position="452"/>
        <end position="472"/>
    </location>
</feature>
<feature type="region of interest" description="Disordered" evidence="1">
    <location>
        <begin position="922"/>
        <end position="948"/>
    </location>
</feature>
<dbReference type="SUPFAM" id="SSF49899">
    <property type="entry name" value="Concanavalin A-like lectins/glucanases"/>
    <property type="match status" value="1"/>
</dbReference>
<name>A0A0D3J4M3_EMIH1</name>
<dbReference type="PaxDb" id="2903-EOD18458"/>
<keyword evidence="4" id="KW-1185">Reference proteome</keyword>
<feature type="chain" id="PRO_5044190403" description="VWFD domain-containing protein" evidence="2">
    <location>
        <begin position="26"/>
        <end position="948"/>
    </location>
</feature>
<dbReference type="RefSeq" id="XP_005770887.1">
    <property type="nucleotide sequence ID" value="XM_005770830.1"/>
</dbReference>
<evidence type="ECO:0000313" key="3">
    <source>
        <dbReference type="EnsemblProtists" id="EOD18458"/>
    </source>
</evidence>
<dbReference type="GeneID" id="19046459"/>
<sequence>MSLPIGQRRLTPVVILSLVVAAALGKKTRPTGSLQALYDFSRADCLAGSFGKSSGKSASLGAVAVAGSGSHCLEGVGLGMDGARSGTAAASAGTISDALPAITSSGAYSLEVWVRAAPQSSDASLPILAIGTEGAFQDSSPCDKDLFGVALMQRGNKVEVQLASSSYSSRADSYNCIVIGPEVHAGSSDFFTATAADLGPPVQIMVVVQTGKPAKVYHNGKPVAGLIDALSAQQSDVSTYALQPQFDLWTDAYKLLLGPVPYTKGAKVGWDGELLLVAMHSSALTAAQVQDSYSAWLADSAPLAGELALTTVEDTPFLITLNGTDPFDAKYNPTGASKLSYTVTKLPAPEHGFLIAGHAGAKAPPSGATPLTGPTKLSSASLWFTPYPDLFGTAAATFEYQVSDSKGGASEAATVTIDITPAPGGAKGDYQYGGEGDNNKGAQGAHFLDEDSFPFGACHQEGEGSKEEDGAQGTLKIKNGLEGDPILSTIAEETEGLLCRRSEGGRTTGEGGGTEAAPDLSFAVVTPPTSGALYQCVPPQGGSTPCGGTKACPCCMPDDCGLTPLAAADAVEDATGRVLYKPDDDFFNCPTKAKECSAAVAVGESVSFVYEVRDADSRRSPPATAEVWVKNEPDYPYLRGPREFDAEVFQEVRLPAGLEIGDPDKDLEKWGVTISTGAEYGGFIRADPEKLKYIMGDGRSKFTSFTAYPSAAGGAIVGAKYMSLGKDAEAYNDTISIIVQDPTTKYILPPCPDGFVTLTKDDVVGLDTSVCGWQIHVNSLPPSESQFVDAAANLPISSLIATWSLIGAVLLWFGWQLYGWLWNVCNPEDVETRAAERYEVLVQKREAKMRGSISPDVGMGGGGLPTTGKQARRWTLESFGKGGQEGDGDVDGGGDGDVVAPMGSLRSWAKSNYARRQSEREAALVSALARPSRPPPKAPQPANVDLEG</sequence>
<protein>
    <recommendedName>
        <fullName evidence="5">VWFD domain-containing protein</fullName>
    </recommendedName>
</protein>
<reference evidence="3" key="2">
    <citation type="submission" date="2024-10" db="UniProtKB">
        <authorList>
            <consortium name="EnsemblProtists"/>
        </authorList>
    </citation>
    <scope>IDENTIFICATION</scope>
</reference>
<evidence type="ECO:0000313" key="4">
    <source>
        <dbReference type="Proteomes" id="UP000013827"/>
    </source>
</evidence>
<dbReference type="EnsemblProtists" id="EOD18458">
    <property type="protein sequence ID" value="EOD18458"/>
    <property type="gene ID" value="EMIHUDRAFT_448066"/>
</dbReference>
<organism evidence="3 4">
    <name type="scientific">Emiliania huxleyi (strain CCMP1516)</name>
    <dbReference type="NCBI Taxonomy" id="280463"/>
    <lineage>
        <taxon>Eukaryota</taxon>
        <taxon>Haptista</taxon>
        <taxon>Haptophyta</taxon>
        <taxon>Prymnesiophyceae</taxon>
        <taxon>Isochrysidales</taxon>
        <taxon>Noelaerhabdaceae</taxon>
        <taxon>Emiliania</taxon>
    </lineage>
</organism>
<dbReference type="HOGENOM" id="CLU_310461_0_0_1"/>
<feature type="signal peptide" evidence="2">
    <location>
        <begin position="1"/>
        <end position="25"/>
    </location>
</feature>
<dbReference type="InterPro" id="IPR013320">
    <property type="entry name" value="ConA-like_dom_sf"/>
</dbReference>
<dbReference type="AlphaFoldDB" id="A0A0D3J4M3"/>
<dbReference type="Proteomes" id="UP000013827">
    <property type="component" value="Unassembled WGS sequence"/>
</dbReference>
<keyword evidence="2" id="KW-0732">Signal</keyword>
<reference evidence="4" key="1">
    <citation type="journal article" date="2013" name="Nature">
        <title>Pan genome of the phytoplankton Emiliania underpins its global distribution.</title>
        <authorList>
            <person name="Read B.A."/>
            <person name="Kegel J."/>
            <person name="Klute M.J."/>
            <person name="Kuo A."/>
            <person name="Lefebvre S.C."/>
            <person name="Maumus F."/>
            <person name="Mayer C."/>
            <person name="Miller J."/>
            <person name="Monier A."/>
            <person name="Salamov A."/>
            <person name="Young J."/>
            <person name="Aguilar M."/>
            <person name="Claverie J.M."/>
            <person name="Frickenhaus S."/>
            <person name="Gonzalez K."/>
            <person name="Herman E.K."/>
            <person name="Lin Y.C."/>
            <person name="Napier J."/>
            <person name="Ogata H."/>
            <person name="Sarno A.F."/>
            <person name="Shmutz J."/>
            <person name="Schroeder D."/>
            <person name="de Vargas C."/>
            <person name="Verret F."/>
            <person name="von Dassow P."/>
            <person name="Valentin K."/>
            <person name="Van de Peer Y."/>
            <person name="Wheeler G."/>
            <person name="Dacks J.B."/>
            <person name="Delwiche C.F."/>
            <person name="Dyhrman S.T."/>
            <person name="Glockner G."/>
            <person name="John U."/>
            <person name="Richards T."/>
            <person name="Worden A.Z."/>
            <person name="Zhang X."/>
            <person name="Grigoriev I.V."/>
            <person name="Allen A.E."/>
            <person name="Bidle K."/>
            <person name="Borodovsky M."/>
            <person name="Bowler C."/>
            <person name="Brownlee C."/>
            <person name="Cock J.M."/>
            <person name="Elias M."/>
            <person name="Gladyshev V.N."/>
            <person name="Groth M."/>
            <person name="Guda C."/>
            <person name="Hadaegh A."/>
            <person name="Iglesias-Rodriguez M.D."/>
            <person name="Jenkins J."/>
            <person name="Jones B.M."/>
            <person name="Lawson T."/>
            <person name="Leese F."/>
            <person name="Lindquist E."/>
            <person name="Lobanov A."/>
            <person name="Lomsadze A."/>
            <person name="Malik S.B."/>
            <person name="Marsh M.E."/>
            <person name="Mackinder L."/>
            <person name="Mock T."/>
            <person name="Mueller-Roeber B."/>
            <person name="Pagarete A."/>
            <person name="Parker M."/>
            <person name="Probert I."/>
            <person name="Quesneville H."/>
            <person name="Raines C."/>
            <person name="Rensing S.A."/>
            <person name="Riano-Pachon D.M."/>
            <person name="Richier S."/>
            <person name="Rokitta S."/>
            <person name="Shiraiwa Y."/>
            <person name="Soanes D.M."/>
            <person name="van der Giezen M."/>
            <person name="Wahlund T.M."/>
            <person name="Williams B."/>
            <person name="Wilson W."/>
            <person name="Wolfe G."/>
            <person name="Wurch L.L."/>
        </authorList>
    </citation>
    <scope>NUCLEOTIDE SEQUENCE</scope>
</reference>
<dbReference type="Gene3D" id="2.60.120.200">
    <property type="match status" value="1"/>
</dbReference>